<evidence type="ECO:0000313" key="1">
    <source>
        <dbReference type="EMBL" id="KAJ7993230.1"/>
    </source>
</evidence>
<evidence type="ECO:0000313" key="2">
    <source>
        <dbReference type="Proteomes" id="UP001157502"/>
    </source>
</evidence>
<protein>
    <submittedName>
        <fullName evidence="1">Uncharacterized protein</fullName>
    </submittedName>
</protein>
<comment type="caution">
    <text evidence="1">The sequence shown here is derived from an EMBL/GenBank/DDBJ whole genome shotgun (WGS) entry which is preliminary data.</text>
</comment>
<proteinExistence type="predicted"/>
<accession>A0ACC2FPS7</accession>
<dbReference type="EMBL" id="CM055751">
    <property type="protein sequence ID" value="KAJ7993230.1"/>
    <property type="molecule type" value="Genomic_DNA"/>
</dbReference>
<reference evidence="1" key="1">
    <citation type="submission" date="2021-05" db="EMBL/GenBank/DDBJ databases">
        <authorList>
            <person name="Pan Q."/>
            <person name="Jouanno E."/>
            <person name="Zahm M."/>
            <person name="Klopp C."/>
            <person name="Cabau C."/>
            <person name="Louis A."/>
            <person name="Berthelot C."/>
            <person name="Parey E."/>
            <person name="Roest Crollius H."/>
            <person name="Montfort J."/>
            <person name="Robinson-Rechavi M."/>
            <person name="Bouchez O."/>
            <person name="Lampietro C."/>
            <person name="Lopez Roques C."/>
            <person name="Donnadieu C."/>
            <person name="Postlethwait J."/>
            <person name="Bobe J."/>
            <person name="Dillon D."/>
            <person name="Chandos A."/>
            <person name="von Hippel F."/>
            <person name="Guiguen Y."/>
        </authorList>
    </citation>
    <scope>NUCLEOTIDE SEQUENCE</scope>
    <source>
        <strain evidence="1">YG-Jan2019</strain>
    </source>
</reference>
<gene>
    <name evidence="1" type="ORF">DPEC_G00270290</name>
</gene>
<name>A0ACC2FPS7_DALPE</name>
<organism evidence="1 2">
    <name type="scientific">Dallia pectoralis</name>
    <name type="common">Alaska blackfish</name>
    <dbReference type="NCBI Taxonomy" id="75939"/>
    <lineage>
        <taxon>Eukaryota</taxon>
        <taxon>Metazoa</taxon>
        <taxon>Chordata</taxon>
        <taxon>Craniata</taxon>
        <taxon>Vertebrata</taxon>
        <taxon>Euteleostomi</taxon>
        <taxon>Actinopterygii</taxon>
        <taxon>Neopterygii</taxon>
        <taxon>Teleostei</taxon>
        <taxon>Protacanthopterygii</taxon>
        <taxon>Esociformes</taxon>
        <taxon>Umbridae</taxon>
        <taxon>Dallia</taxon>
    </lineage>
</organism>
<sequence length="411" mass="45916">MLLTTETPRRMEKHPESASTQRTSKATRVAKRGHSVSPSRGHRHRGTKTVRLPEEHQRKERPKRDAQLTETMGETGDVMDGADKCTSTVVDVDSVRKEGVENEELNSLLESDWQEDGMKERSLGVCECLLLVLALTLVILFCPFSIWFCVKIVREHERAVIFRLGHLLQGKPRGPGLLFYLPFLDVCHKVDIRLKMLKVPPHTVVTKDLVSTELSAVCYYRIENLARCYTSLSGVTMVLQALVQEADRGVLAHHNFTHILLERKRISQEIQVAIDSVACQWGIRVERAEIEDLCLPRELQQSLATEAEAKRQAQINVIAAEGEKAACEALRASLNSLSGSPAAVHLRLLQLLHTLRTERPAVVLTLPSDLLTLPSDLSPITFPTSVPIMGEANSSSTGETKEERRTDSPMM</sequence>
<dbReference type="Proteomes" id="UP001157502">
    <property type="component" value="Chromosome 24"/>
</dbReference>
<keyword evidence="2" id="KW-1185">Reference proteome</keyword>